<dbReference type="InterPro" id="IPR016102">
    <property type="entry name" value="Succinyl-CoA_synth-like"/>
</dbReference>
<dbReference type="SUPFAM" id="SSF52210">
    <property type="entry name" value="Succinyl-CoA synthetase domains"/>
    <property type="match status" value="1"/>
</dbReference>
<dbReference type="UniPathway" id="UPA00223">
    <property type="reaction ID" value="UER00999"/>
</dbReference>
<dbReference type="EMBL" id="QGUI02000408">
    <property type="protein sequence ID" value="MFO7194273.1"/>
    <property type="molecule type" value="Genomic_DNA"/>
</dbReference>
<dbReference type="GO" id="GO:0006104">
    <property type="term" value="P:succinyl-CoA metabolic process"/>
    <property type="evidence" value="ECO:0007669"/>
    <property type="project" value="TreeGrafter"/>
</dbReference>
<dbReference type="NCBIfam" id="NF001913">
    <property type="entry name" value="PRK00696.1"/>
    <property type="match status" value="1"/>
</dbReference>
<dbReference type="Gene3D" id="3.30.1490.20">
    <property type="entry name" value="ATP-grasp fold, A domain"/>
    <property type="match status" value="1"/>
</dbReference>
<feature type="binding site" evidence="8">
    <location>
        <position position="99"/>
    </location>
    <ligand>
        <name>ATP</name>
        <dbReference type="ChEBI" id="CHEBI:30616"/>
    </ligand>
</feature>
<evidence type="ECO:0000256" key="7">
    <source>
        <dbReference type="ARBA" id="ARBA00022842"/>
    </source>
</evidence>
<feature type="binding site" evidence="8">
    <location>
        <begin position="318"/>
        <end position="320"/>
    </location>
    <ligand>
        <name>substrate</name>
        <note>ligand shared with subunit alpha</note>
    </ligand>
</feature>
<comment type="cofactor">
    <cofactor evidence="8">
        <name>Mg(2+)</name>
        <dbReference type="ChEBI" id="CHEBI:18420"/>
    </cofactor>
    <text evidence="8">Binds 1 Mg(2+) ion per subunit.</text>
</comment>
<dbReference type="EMBL" id="QGUI01000401">
    <property type="protein sequence ID" value="PZM96282.1"/>
    <property type="molecule type" value="Genomic_DNA"/>
</dbReference>
<keyword evidence="4 8" id="KW-0479">Metal-binding</keyword>
<keyword evidence="2 8" id="KW-0816">Tricarboxylic acid cycle</keyword>
<dbReference type="InterPro" id="IPR017866">
    <property type="entry name" value="Succ-CoA_synthase_bsu_CS"/>
</dbReference>
<dbReference type="GO" id="GO:0042709">
    <property type="term" value="C:succinate-CoA ligase complex"/>
    <property type="evidence" value="ECO:0007669"/>
    <property type="project" value="TreeGrafter"/>
</dbReference>
<evidence type="ECO:0000256" key="4">
    <source>
        <dbReference type="ARBA" id="ARBA00022723"/>
    </source>
</evidence>
<dbReference type="FunFam" id="3.40.50.261:FF:000007">
    <property type="entry name" value="Succinate--CoA ligase [ADP-forming] subunit beta"/>
    <property type="match status" value="1"/>
</dbReference>
<dbReference type="PIRSF" id="PIRSF001554">
    <property type="entry name" value="SucCS_beta"/>
    <property type="match status" value="1"/>
</dbReference>
<feature type="binding site" evidence="8">
    <location>
        <position position="256"/>
    </location>
    <ligand>
        <name>substrate</name>
        <note>ligand shared with subunit alpha</note>
    </ligand>
</feature>
<dbReference type="Gene3D" id="3.30.470.20">
    <property type="entry name" value="ATP-grasp fold, B domain"/>
    <property type="match status" value="1"/>
</dbReference>
<comment type="function">
    <text evidence="8">Succinyl-CoA synthetase functions in the citric acid cycle (TCA), coupling the hydrolysis of succinyl-CoA to the synthesis of either ATP or GTP and thus represents the only step of substrate-level phosphorylation in the TCA. The beta subunit provides nucleotide specificity of the enzyme and binds the substrate succinate, while the binding sites for coenzyme A and phosphate are found in the alpha subunit.</text>
</comment>
<comment type="similarity">
    <text evidence="1 8">Belongs to the succinate/malate CoA ligase beta subunit family.</text>
</comment>
<comment type="catalytic activity">
    <reaction evidence="8">
        <text>GTP + succinate + CoA = succinyl-CoA + GDP + phosphate</text>
        <dbReference type="Rhea" id="RHEA:22120"/>
        <dbReference type="ChEBI" id="CHEBI:30031"/>
        <dbReference type="ChEBI" id="CHEBI:37565"/>
        <dbReference type="ChEBI" id="CHEBI:43474"/>
        <dbReference type="ChEBI" id="CHEBI:57287"/>
        <dbReference type="ChEBI" id="CHEBI:57292"/>
        <dbReference type="ChEBI" id="CHEBI:58189"/>
    </reaction>
</comment>
<dbReference type="InterPro" id="IPR005811">
    <property type="entry name" value="SUCC_ACL_C"/>
</dbReference>
<feature type="binding site" evidence="8">
    <location>
        <begin position="52"/>
        <end position="54"/>
    </location>
    <ligand>
        <name>ATP</name>
        <dbReference type="ChEBI" id="CHEBI:30616"/>
    </ligand>
</feature>
<evidence type="ECO:0000313" key="12">
    <source>
        <dbReference type="Proteomes" id="UP000249324"/>
    </source>
</evidence>
<reference evidence="10" key="1">
    <citation type="submission" date="2018-05" db="EMBL/GenBank/DDBJ databases">
        <authorList>
            <person name="Moura L."/>
            <person name="Setubal J.C."/>
        </authorList>
    </citation>
    <scope>NUCLEOTIDE SEQUENCE</scope>
    <source>
        <strain evidence="10">ZC4RG45</strain>
    </source>
</reference>
<dbReference type="GO" id="GO:0005829">
    <property type="term" value="C:cytosol"/>
    <property type="evidence" value="ECO:0007669"/>
    <property type="project" value="TreeGrafter"/>
</dbReference>
<dbReference type="FunFam" id="3.30.1490.20:FF:000014">
    <property type="entry name" value="Succinate--CoA ligase [ADP-forming] subunit beta"/>
    <property type="match status" value="1"/>
</dbReference>
<dbReference type="InterPro" id="IPR013650">
    <property type="entry name" value="ATP-grasp_succ-CoA_synth-type"/>
</dbReference>
<dbReference type="SUPFAM" id="SSF56059">
    <property type="entry name" value="Glutathione synthetase ATP-binding domain-like"/>
    <property type="match status" value="1"/>
</dbReference>
<feature type="binding site" evidence="8">
    <location>
        <position position="205"/>
    </location>
    <ligand>
        <name>Mg(2+)</name>
        <dbReference type="ChEBI" id="CHEBI:18420"/>
    </ligand>
</feature>
<name>A0A2W4JAJ4_9PSEU</name>
<proteinExistence type="inferred from homology"/>
<gene>
    <name evidence="8 10" type="primary">sucC</name>
    <name evidence="10" type="ORF">DIU77_018695</name>
    <name evidence="11" type="ORF">DIU77_11055</name>
</gene>
<organism evidence="11">
    <name type="scientific">Thermocrispum agreste</name>
    <dbReference type="NCBI Taxonomy" id="37925"/>
    <lineage>
        <taxon>Bacteria</taxon>
        <taxon>Bacillati</taxon>
        <taxon>Actinomycetota</taxon>
        <taxon>Actinomycetes</taxon>
        <taxon>Pseudonocardiales</taxon>
        <taxon>Pseudonocardiaceae</taxon>
        <taxon>Thermocrispum</taxon>
    </lineage>
</organism>
<dbReference type="InterPro" id="IPR005809">
    <property type="entry name" value="Succ_CoA_ligase-like_bsu"/>
</dbReference>
<evidence type="ECO:0000313" key="11">
    <source>
        <dbReference type="EMBL" id="PZM96282.1"/>
    </source>
</evidence>
<comment type="caution">
    <text evidence="11">The sequence shown here is derived from an EMBL/GenBank/DDBJ whole genome shotgun (WGS) entry which is preliminary data.</text>
</comment>
<dbReference type="GO" id="GO:0000287">
    <property type="term" value="F:magnesium ion binding"/>
    <property type="evidence" value="ECO:0007669"/>
    <property type="project" value="UniProtKB-UniRule"/>
</dbReference>
<keyword evidence="3 8" id="KW-0436">Ligase</keyword>
<dbReference type="FunFam" id="3.30.470.20:FF:000002">
    <property type="entry name" value="Succinate--CoA ligase [ADP-forming] subunit beta"/>
    <property type="match status" value="1"/>
</dbReference>
<feature type="domain" description="ATP-grasp" evidence="9">
    <location>
        <begin position="9"/>
        <end position="233"/>
    </location>
</feature>
<dbReference type="PROSITE" id="PS50975">
    <property type="entry name" value="ATP_GRASP"/>
    <property type="match status" value="1"/>
</dbReference>
<sequence length="392" mass="41170">MDLYEYQARNIFAAHGVPVLPGSVAATPEEARAAAEKIGGQVVVKAQVKTGGRGKAGGVKLADTPDEAREKAEAILGMDIKGHITRKVLVAQASDIAEEYYFSFLLDRANRSFLCIASAEGGVEIEQVAKEKPEAVAKIPIDPLSGVDLAKAREIAAAANYPEAIRDAAAEVIVKLWETFVAEDATLVEVNPMVRDPQDRIIALDGKVTLDDNAAFRQPGHAELVDVQAEDPLEAKAKAKGLNYVKLDGQVGIIGNGAGLVMSTLDVVAYAGEKHGGVKPANFLDIGGGASADVMAAGLEVILSDPDVKSVFVNVFGGITACDAVANGIVQAFKLLEERGETIDKPLVVRLDGNNADEGRRILDEAKLPGVQRVDTMDEAADKAAELANAGV</sequence>
<dbReference type="GO" id="GO:0005524">
    <property type="term" value="F:ATP binding"/>
    <property type="evidence" value="ECO:0007669"/>
    <property type="project" value="UniProtKB-UniRule"/>
</dbReference>
<dbReference type="GO" id="GO:0004775">
    <property type="term" value="F:succinate-CoA ligase (ADP-forming) activity"/>
    <property type="evidence" value="ECO:0007669"/>
    <property type="project" value="UniProtKB-UniRule"/>
</dbReference>
<dbReference type="PANTHER" id="PTHR11815:SF10">
    <property type="entry name" value="SUCCINATE--COA LIGASE [GDP-FORMING] SUBUNIT BETA, MITOCHONDRIAL"/>
    <property type="match status" value="1"/>
</dbReference>
<dbReference type="Proteomes" id="UP000249324">
    <property type="component" value="Unassembled WGS sequence"/>
</dbReference>
<comment type="caution">
    <text evidence="8">Lacks conserved residue(s) required for the propagation of feature annotation.</text>
</comment>
<dbReference type="GO" id="GO:0006099">
    <property type="term" value="P:tricarboxylic acid cycle"/>
    <property type="evidence" value="ECO:0007669"/>
    <property type="project" value="UniProtKB-UniRule"/>
</dbReference>
<dbReference type="PROSITE" id="PS01217">
    <property type="entry name" value="SUCCINYL_COA_LIG_3"/>
    <property type="match status" value="1"/>
</dbReference>
<reference evidence="11" key="2">
    <citation type="submission" date="2018-05" db="EMBL/GenBank/DDBJ databases">
        <authorList>
            <person name="Lanie J.A."/>
            <person name="Ng W.-L."/>
            <person name="Kazmierczak K.M."/>
            <person name="Andrzejewski T.M."/>
            <person name="Davidsen T.M."/>
            <person name="Wayne K.J."/>
            <person name="Tettelin H."/>
            <person name="Glass J.I."/>
            <person name="Rusch D."/>
            <person name="Podicherti R."/>
            <person name="Tsui H.-C.T."/>
            <person name="Winkler M.E."/>
        </authorList>
    </citation>
    <scope>NUCLEOTIDE SEQUENCE</scope>
    <source>
        <strain evidence="11">ZC4RG45</strain>
    </source>
</reference>
<feature type="binding site" evidence="8">
    <location>
        <position position="94"/>
    </location>
    <ligand>
        <name>ATP</name>
        <dbReference type="ChEBI" id="CHEBI:30616"/>
    </ligand>
</feature>
<comment type="pathway">
    <text evidence="8">Carbohydrate metabolism; tricarboxylic acid cycle; succinate from succinyl-CoA (ligase route): step 1/1.</text>
</comment>
<dbReference type="EC" id="6.2.1.5" evidence="8"/>
<feature type="binding site" evidence="8">
    <location>
        <position position="191"/>
    </location>
    <ligand>
        <name>Mg(2+)</name>
        <dbReference type="ChEBI" id="CHEBI:18420"/>
    </ligand>
</feature>
<dbReference type="InterPro" id="IPR011761">
    <property type="entry name" value="ATP-grasp"/>
</dbReference>
<keyword evidence="7 8" id="KW-0460">Magnesium</keyword>
<dbReference type="Pfam" id="PF08442">
    <property type="entry name" value="ATP-grasp_2"/>
    <property type="match status" value="1"/>
</dbReference>
<reference evidence="10" key="4">
    <citation type="submission" date="2023-08" db="EMBL/GenBank/DDBJ databases">
        <authorList>
            <person name="Guima S.E.S."/>
            <person name="Martins L.F."/>
            <person name="Silva A.M."/>
            <person name="Setubal J.C."/>
        </authorList>
    </citation>
    <scope>NUCLEOTIDE SEQUENCE</scope>
    <source>
        <strain evidence="10">ZC4RG45</strain>
    </source>
</reference>
<dbReference type="InterPro" id="IPR013815">
    <property type="entry name" value="ATP_grasp_subdomain_1"/>
</dbReference>
<evidence type="ECO:0000256" key="5">
    <source>
        <dbReference type="ARBA" id="ARBA00022741"/>
    </source>
</evidence>
<evidence type="ECO:0000259" key="9">
    <source>
        <dbReference type="PROSITE" id="PS50975"/>
    </source>
</evidence>
<dbReference type="STRING" id="1111738.GCA_000427905_01555"/>
<comment type="subunit">
    <text evidence="8">Heterotetramer of two alpha and two beta subunits.</text>
</comment>
<comment type="catalytic activity">
    <reaction evidence="8">
        <text>succinate + ATP + CoA = succinyl-CoA + ADP + phosphate</text>
        <dbReference type="Rhea" id="RHEA:17661"/>
        <dbReference type="ChEBI" id="CHEBI:30031"/>
        <dbReference type="ChEBI" id="CHEBI:30616"/>
        <dbReference type="ChEBI" id="CHEBI:43474"/>
        <dbReference type="ChEBI" id="CHEBI:57287"/>
        <dbReference type="ChEBI" id="CHEBI:57292"/>
        <dbReference type="ChEBI" id="CHEBI:456216"/>
        <dbReference type="EC" id="6.2.1.5"/>
    </reaction>
</comment>
<evidence type="ECO:0000256" key="2">
    <source>
        <dbReference type="ARBA" id="ARBA00022532"/>
    </source>
</evidence>
<dbReference type="AlphaFoldDB" id="A0A2W4JAJ4"/>
<keyword evidence="6 8" id="KW-0067">ATP-binding</keyword>
<evidence type="ECO:0000256" key="1">
    <source>
        <dbReference type="ARBA" id="ARBA00009182"/>
    </source>
</evidence>
<dbReference type="Gene3D" id="3.40.50.261">
    <property type="entry name" value="Succinyl-CoA synthetase domains"/>
    <property type="match status" value="1"/>
</dbReference>
<accession>A0A2W4JAJ4</accession>
<dbReference type="Pfam" id="PF00549">
    <property type="entry name" value="Ligase_CoA"/>
    <property type="match status" value="1"/>
</dbReference>
<evidence type="ECO:0000256" key="3">
    <source>
        <dbReference type="ARBA" id="ARBA00022598"/>
    </source>
</evidence>
<reference evidence="10 12" key="3">
    <citation type="journal article" date="2021" name="BMC Genomics">
        <title>Genome-resolved metagenome and metatranscriptome analyses of thermophilic composting reveal key bacterial players and their metabolic interactions.</title>
        <authorList>
            <person name="Braga L.P.P."/>
            <person name="Pereira R.V."/>
            <person name="Martins L.F."/>
            <person name="Moura L.M.S."/>
            <person name="Sanchez F.B."/>
            <person name="Patane J.S.L."/>
            <person name="da Silva A.M."/>
            <person name="Setubal J.C."/>
        </authorList>
    </citation>
    <scope>NUCLEOTIDE SEQUENCE [LARGE SCALE GENOMIC DNA]</scope>
    <source>
        <strain evidence="10">ZC4RG45</strain>
    </source>
</reference>
<evidence type="ECO:0000256" key="8">
    <source>
        <dbReference type="HAMAP-Rule" id="MF_00558"/>
    </source>
</evidence>
<keyword evidence="5 8" id="KW-0547">Nucleotide-binding</keyword>
<dbReference type="NCBIfam" id="TIGR01016">
    <property type="entry name" value="sucCoAbeta"/>
    <property type="match status" value="1"/>
</dbReference>
<dbReference type="PANTHER" id="PTHR11815">
    <property type="entry name" value="SUCCINYL-COA SYNTHETASE BETA CHAIN"/>
    <property type="match status" value="1"/>
</dbReference>
<evidence type="ECO:0000256" key="6">
    <source>
        <dbReference type="ARBA" id="ARBA00022840"/>
    </source>
</evidence>
<dbReference type="HAMAP" id="MF_00558">
    <property type="entry name" value="Succ_CoA_beta"/>
    <property type="match status" value="1"/>
</dbReference>
<evidence type="ECO:0000313" key="10">
    <source>
        <dbReference type="EMBL" id="MFO7194273.1"/>
    </source>
</evidence>
<protein>
    <recommendedName>
        <fullName evidence="8">Succinate--CoA ligase [ADP-forming] subunit beta</fullName>
        <ecNumber evidence="8">6.2.1.5</ecNumber>
    </recommendedName>
    <alternativeName>
        <fullName evidence="8">Succinyl-CoA synthetase subunit beta</fullName>
        <shortName evidence="8">SCS-beta</shortName>
    </alternativeName>
</protein>
<feature type="binding site" evidence="8">
    <location>
        <position position="45"/>
    </location>
    <ligand>
        <name>ATP</name>
        <dbReference type="ChEBI" id="CHEBI:30616"/>
    </ligand>
</feature>